<dbReference type="InterPro" id="IPR015943">
    <property type="entry name" value="WD40/YVTN_repeat-like_dom_sf"/>
</dbReference>
<proteinExistence type="predicted"/>
<dbReference type="InterPro" id="IPR036322">
    <property type="entry name" value="WD40_repeat_dom_sf"/>
</dbReference>
<evidence type="ECO:0000313" key="2">
    <source>
        <dbReference type="WBParaSite" id="SPAL_0001200300.1"/>
    </source>
</evidence>
<evidence type="ECO:0000313" key="1">
    <source>
        <dbReference type="Proteomes" id="UP000046392"/>
    </source>
</evidence>
<dbReference type="WBParaSite" id="SPAL_0001200300.1">
    <property type="protein sequence ID" value="SPAL_0001200300.1"/>
    <property type="gene ID" value="SPAL_0001200300"/>
</dbReference>
<keyword evidence="1" id="KW-1185">Reference proteome</keyword>
<dbReference type="Proteomes" id="UP000046392">
    <property type="component" value="Unplaced"/>
</dbReference>
<name>A0A0N5C1Y5_STREA</name>
<reference evidence="2" key="1">
    <citation type="submission" date="2017-02" db="UniProtKB">
        <authorList>
            <consortium name="WormBaseParasite"/>
        </authorList>
    </citation>
    <scope>IDENTIFICATION</scope>
</reference>
<accession>A0A0N5C1Y5</accession>
<organism evidence="1 2">
    <name type="scientific">Strongyloides papillosus</name>
    <name type="common">Intestinal threadworm</name>
    <dbReference type="NCBI Taxonomy" id="174720"/>
    <lineage>
        <taxon>Eukaryota</taxon>
        <taxon>Metazoa</taxon>
        <taxon>Ecdysozoa</taxon>
        <taxon>Nematoda</taxon>
        <taxon>Chromadorea</taxon>
        <taxon>Rhabditida</taxon>
        <taxon>Tylenchina</taxon>
        <taxon>Panagrolaimomorpha</taxon>
        <taxon>Strongyloidoidea</taxon>
        <taxon>Strongyloididae</taxon>
        <taxon>Strongyloides</taxon>
    </lineage>
</organism>
<dbReference type="Gene3D" id="2.130.10.10">
    <property type="entry name" value="YVTN repeat-like/Quinoprotein amine dehydrogenase"/>
    <property type="match status" value="1"/>
</dbReference>
<protein>
    <submittedName>
        <fullName evidence="2">WD_REPEATS_REGION domain-containing protein</fullName>
    </submittedName>
</protein>
<dbReference type="AlphaFoldDB" id="A0A0N5C1Y5"/>
<dbReference type="SUPFAM" id="SSF50978">
    <property type="entry name" value="WD40 repeat-like"/>
    <property type="match status" value="1"/>
</dbReference>
<sequence length="646" mass="73619">MSTSEYECEEVDIKEEVTETERRTSSRRKSNYIKYFTCRGCNEKVDREEKDDHEASCELFNISKRKKSGIYRSGKSKQPDEENGYMYESSVKMRMEALGIDKGVTKAIYQMYVKEVRSGKEKFIKENMSNGLIDDIEKKVTSKYKWEIAKEQTYIDDLREEQSIRFIFDPEDRENLTKDDGKLLSLEVTKSVSHKQAADNKGVSYLQVGNVGNAVSCIRTSMFTLNNDEDLIGVSTFQNSDTLTSTGTNWQEESLSGIQFWTCNPNKADSLTYKFSLQTMHGCILDFCFSNIKPKNELVLVYFAVAFSHGLIGIYALPKKCKDFKNSVYEAKAIILLNHPSTKIYNETITTMIPYIKISWSPYKKGSLLSAVSANDFVHVWDFNKSLDDPYLSIQEEDQGHVTDVAFCNENIVSIAYYDRYNTFFDLNTNEVIYAESRPRTSGRRLTIEPHIFPSVGIYQTLLTNANDRNTYLCHVLSFDNTEKQCFSAPIYGRHQVQLNDMAFCPNTGAVITTGSDGKVIFNLQCVIVPNYVQHSRQFAISNSRLCLIRKSFNVDSTKNEEPSGEESKTKVNLTRTQCVENLYLEVHTSQEVNSNNTKLDSSTMDLKIEALFRLAASQVDKNCSVYTAGEGGLLFCVNSNYKNIF</sequence>